<dbReference type="SUPFAM" id="SSF88713">
    <property type="entry name" value="Glycoside hydrolase/deacetylase"/>
    <property type="match status" value="1"/>
</dbReference>
<evidence type="ECO:0000259" key="8">
    <source>
        <dbReference type="Pfam" id="PF09210"/>
    </source>
</evidence>
<dbReference type="Pfam" id="PF03065">
    <property type="entry name" value="Glyco_hydro_57"/>
    <property type="match status" value="1"/>
</dbReference>
<gene>
    <name evidence="10" type="ORF">SAMN02745219_00624</name>
</gene>
<feature type="binding site" evidence="4">
    <location>
        <position position="241"/>
    </location>
    <ligand>
        <name>substrate</name>
    </ligand>
</feature>
<dbReference type="InterPro" id="IPR040042">
    <property type="entry name" value="Branching_enz_MT3115-like"/>
</dbReference>
<evidence type="ECO:0000256" key="1">
    <source>
        <dbReference type="ARBA" id="ARBA00006821"/>
    </source>
</evidence>
<feature type="domain" description="Glycoside hydrolase family 57 N-terminal" evidence="7">
    <location>
        <begin position="7"/>
        <end position="398"/>
    </location>
</feature>
<dbReference type="InterPro" id="IPR011330">
    <property type="entry name" value="Glyco_hydro/deAcase_b/a-brl"/>
</dbReference>
<dbReference type="InterPro" id="IPR037090">
    <property type="entry name" value="57_glycoside_trans_central"/>
</dbReference>
<dbReference type="InterPro" id="IPR027291">
    <property type="entry name" value="Glyco_hydro_38_N_sf"/>
</dbReference>
<dbReference type="AlphaFoldDB" id="A0A1M6CBA7"/>
<name>A0A1M6CBA7_9FIRM</name>
<dbReference type="GO" id="GO:0003844">
    <property type="term" value="F:1,4-alpha-glucan branching enzyme activity"/>
    <property type="evidence" value="ECO:0007669"/>
    <property type="project" value="InterPro"/>
</dbReference>
<dbReference type="PANTHER" id="PTHR41695">
    <property type="entry name" value="1,4-ALPHA-GLUCAN BRANCHING ENZYME RV3031-RELATED"/>
    <property type="match status" value="1"/>
</dbReference>
<feature type="domain" description="Glycosyl transferase family 1" evidence="6">
    <location>
        <begin position="745"/>
        <end position="898"/>
    </location>
</feature>
<dbReference type="EMBL" id="FQZM01000007">
    <property type="protein sequence ID" value="SHI58289.1"/>
    <property type="molecule type" value="Genomic_DNA"/>
</dbReference>
<evidence type="ECO:0000256" key="2">
    <source>
        <dbReference type="ARBA" id="ARBA00023277"/>
    </source>
</evidence>
<feature type="binding site" evidence="4">
    <location>
        <position position="258"/>
    </location>
    <ligand>
        <name>substrate</name>
    </ligand>
</feature>
<dbReference type="Pfam" id="PF09210">
    <property type="entry name" value="BE_C"/>
    <property type="match status" value="1"/>
</dbReference>
<dbReference type="Gene3D" id="1.20.1430.10">
    <property type="entry name" value="Families 57/38 glycoside transferase, middle domain"/>
    <property type="match status" value="1"/>
</dbReference>
<dbReference type="STRING" id="1121432.SAMN02745219_00624"/>
<accession>A0A1M6CBA7</accession>
<dbReference type="OrthoDB" id="9803279at2"/>
<dbReference type="CDD" id="cd03801">
    <property type="entry name" value="GT4_PimA-like"/>
    <property type="match status" value="1"/>
</dbReference>
<sequence length="938" mass="106761">MPEGYLALVLHAHLPFVKHPEMPECLEERWFFEALTECYIPLLEVLQGLVRDGVSFQLTISLSPPLLAMLADPLLQKRYLNHLEAMIQLGEAECRRTAGDASLHPLALMYLEKLNDVQRAYTNKYQGDLIGAFRTLQKSGKVELITTCATHGYLPLMQTREARRAQIGVGVEFFARHFGGPPDGFWLPECGYTPGVEELLKEFGISYFFVETHGLLYADPVPRYGVFAPASCANGVAVFGRDPESSRQVWDRQTGYPGDFFYREFYRDIGYDLDLDYLRPYLPAGTIRVDTGFKYYRITGPGPHKEPYRPELARERAAEHAAHFLFSRQQQVLRHGAKMDRPPLVVAPYDAELFGHWWYEGPQWIDLLCRKICFDQDVIQMITPGRYLSLHPDLQVVDLPMSSWGKGGYNHVWLNPSNDWIYRHLHRAEAAMADLADLHPDAAGVKKRALNQAARELLLAQSSDWAFILRMETAVDYARKRFTEHIGRFNLLAEQLENGYIDEAVLQEMEYRDNIFSQLDYRIYSRHRRYNGICVGTRSPLRILMLSWEYPPATVGGLARHVYDLSRALVRLGDEVHVITCPVPGEKAYSLQQGVHVHRLLPEQLNAKDFLTWVGQLNRGMIELAGQVIADWGAPHLVHAHDWMVGAAGEHLHEQYGFPLVATIHATEYGRNRGIRTGLQRRIHEKEYQLTQRAALVICCSNYMAEEISRLFELDREKVKVIPNGVDPANLTDGRTLEPDCKDLYHRDPNIVFLGRLVPEKGVQVLLEALASISGRVKGTRLLVAGRGPYEEYLKGRVEELGLSPKVQFVGFVDDLGRNRLLEMARVAVFPSLYEPFGIVALEAMAARVPVVVADTGGLGEIVEHGVDGYKAPPGRPDMLAHYITQLLFYPELAVEMCRRAWRKVITIYDWQYIAEETHQTYCRAVARPVASLWRRGL</sequence>
<dbReference type="Pfam" id="PF13439">
    <property type="entry name" value="Glyco_transf_4"/>
    <property type="match status" value="1"/>
</dbReference>
<evidence type="ECO:0000256" key="4">
    <source>
        <dbReference type="PIRSR" id="PIRSR640042-2"/>
    </source>
</evidence>
<organism evidence="10 11">
    <name type="scientific">Desulfofundulus thermosubterraneus DSM 16057</name>
    <dbReference type="NCBI Taxonomy" id="1121432"/>
    <lineage>
        <taxon>Bacteria</taxon>
        <taxon>Bacillati</taxon>
        <taxon>Bacillota</taxon>
        <taxon>Clostridia</taxon>
        <taxon>Eubacteriales</taxon>
        <taxon>Peptococcaceae</taxon>
        <taxon>Desulfofundulus</taxon>
    </lineage>
</organism>
<dbReference type="InterPro" id="IPR015293">
    <property type="entry name" value="BE_C"/>
</dbReference>
<dbReference type="Gene3D" id="3.40.50.2000">
    <property type="entry name" value="Glycogen Phosphorylase B"/>
    <property type="match status" value="2"/>
</dbReference>
<dbReference type="Gene3D" id="3.20.110.10">
    <property type="entry name" value="Glycoside hydrolase 38, N terminal domain"/>
    <property type="match status" value="1"/>
</dbReference>
<evidence type="ECO:0000313" key="10">
    <source>
        <dbReference type="EMBL" id="SHI58289.1"/>
    </source>
</evidence>
<dbReference type="Proteomes" id="UP000184529">
    <property type="component" value="Unassembled WGS sequence"/>
</dbReference>
<feature type="domain" description="Glycosyltransferase subfamily 4-like N-terminal" evidence="9">
    <location>
        <begin position="555"/>
        <end position="729"/>
    </location>
</feature>
<feature type="domain" description="1,4-alpha-glucan branching enzyme C-terminal" evidence="8">
    <location>
        <begin position="424"/>
        <end position="524"/>
    </location>
</feature>
<evidence type="ECO:0000313" key="11">
    <source>
        <dbReference type="Proteomes" id="UP000184529"/>
    </source>
</evidence>
<feature type="binding site" evidence="4">
    <location>
        <position position="404"/>
    </location>
    <ligand>
        <name>substrate</name>
    </ligand>
</feature>
<dbReference type="GO" id="GO:0030979">
    <property type="term" value="P:alpha-glucan biosynthetic process"/>
    <property type="evidence" value="ECO:0007669"/>
    <property type="project" value="InterPro"/>
</dbReference>
<dbReference type="InterPro" id="IPR004300">
    <property type="entry name" value="Glyco_hydro_57_N"/>
</dbReference>
<dbReference type="InterPro" id="IPR028995">
    <property type="entry name" value="Glyco_hydro_57/38_cen_sf"/>
</dbReference>
<dbReference type="RefSeq" id="WP_072867306.1">
    <property type="nucleotide sequence ID" value="NZ_FQZM01000007.1"/>
</dbReference>
<dbReference type="SUPFAM" id="SSF88688">
    <property type="entry name" value="Families 57/38 glycoside transferase middle domain"/>
    <property type="match status" value="1"/>
</dbReference>
<feature type="active site" description="Nucleophile" evidence="3">
    <location>
        <position position="189"/>
    </location>
</feature>
<reference evidence="11" key="1">
    <citation type="submission" date="2016-11" db="EMBL/GenBank/DDBJ databases">
        <authorList>
            <person name="Varghese N."/>
            <person name="Submissions S."/>
        </authorList>
    </citation>
    <scope>NUCLEOTIDE SEQUENCE [LARGE SCALE GENOMIC DNA]</scope>
    <source>
        <strain evidence="11">DSM 16057</strain>
    </source>
</reference>
<dbReference type="InterPro" id="IPR001296">
    <property type="entry name" value="Glyco_trans_1"/>
</dbReference>
<keyword evidence="11" id="KW-1185">Reference proteome</keyword>
<dbReference type="InterPro" id="IPR028098">
    <property type="entry name" value="Glyco_trans_4-like_N"/>
</dbReference>
<dbReference type="SUPFAM" id="SSF53756">
    <property type="entry name" value="UDP-Glycosyltransferase/glycogen phosphorylase"/>
    <property type="match status" value="1"/>
</dbReference>
<comment type="similarity">
    <text evidence="1 5">Belongs to the glycosyl hydrolase 57 family.</text>
</comment>
<dbReference type="GO" id="GO:0005576">
    <property type="term" value="C:extracellular region"/>
    <property type="evidence" value="ECO:0007669"/>
    <property type="project" value="TreeGrafter"/>
</dbReference>
<feature type="active site" description="Proton donor" evidence="3">
    <location>
        <position position="350"/>
    </location>
</feature>
<dbReference type="Pfam" id="PF00534">
    <property type="entry name" value="Glycos_transf_1"/>
    <property type="match status" value="1"/>
</dbReference>
<keyword evidence="2 5" id="KW-0119">Carbohydrate metabolism</keyword>
<proteinExistence type="inferred from homology"/>
<protein>
    <submittedName>
        <fullName evidence="10">1,4-alpha-glucan branching enzyme</fullName>
    </submittedName>
</protein>
<evidence type="ECO:0000256" key="3">
    <source>
        <dbReference type="PIRSR" id="PIRSR640042-1"/>
    </source>
</evidence>
<dbReference type="PANTHER" id="PTHR41695:SF1">
    <property type="entry name" value="1,4-ALPHA-GLUCAN BRANCHING ENZYME TK1436"/>
    <property type="match status" value="1"/>
</dbReference>
<evidence type="ECO:0000259" key="6">
    <source>
        <dbReference type="Pfam" id="PF00534"/>
    </source>
</evidence>
<dbReference type="CDD" id="cd10792">
    <property type="entry name" value="GH57N_AmyC_like"/>
    <property type="match status" value="1"/>
</dbReference>
<evidence type="ECO:0000256" key="5">
    <source>
        <dbReference type="RuleBase" id="RU361196"/>
    </source>
</evidence>
<evidence type="ECO:0000259" key="7">
    <source>
        <dbReference type="Pfam" id="PF03065"/>
    </source>
</evidence>
<evidence type="ECO:0000259" key="9">
    <source>
        <dbReference type="Pfam" id="PF13439"/>
    </source>
</evidence>
<feature type="binding site" evidence="4">
    <location>
        <position position="464"/>
    </location>
    <ligand>
        <name>substrate</name>
    </ligand>
</feature>